<proteinExistence type="predicted"/>
<feature type="signal peptide" evidence="1">
    <location>
        <begin position="1"/>
        <end position="22"/>
    </location>
</feature>
<evidence type="ECO:0000313" key="3">
    <source>
        <dbReference type="Proteomes" id="UP000188533"/>
    </source>
</evidence>
<name>A0A1Q3E0Z9_LENED</name>
<dbReference type="AlphaFoldDB" id="A0A1Q3E0Z9"/>
<reference evidence="2 3" key="2">
    <citation type="submission" date="2017-02" db="EMBL/GenBank/DDBJ databases">
        <title>A genome survey and senescence transcriptome analysis in Lentinula edodes.</title>
        <authorList>
            <person name="Sakamoto Y."/>
            <person name="Nakade K."/>
            <person name="Sato S."/>
            <person name="Yoshida Y."/>
            <person name="Miyazaki K."/>
            <person name="Natsume S."/>
            <person name="Konno N."/>
        </authorList>
    </citation>
    <scope>NUCLEOTIDE SEQUENCE [LARGE SCALE GENOMIC DNA]</scope>
    <source>
        <strain evidence="2 3">NBRC 111202</strain>
    </source>
</reference>
<evidence type="ECO:0000256" key="1">
    <source>
        <dbReference type="SAM" id="SignalP"/>
    </source>
</evidence>
<keyword evidence="1" id="KW-0732">Signal</keyword>
<organism evidence="2 3">
    <name type="scientific">Lentinula edodes</name>
    <name type="common">Shiitake mushroom</name>
    <name type="synonym">Lentinus edodes</name>
    <dbReference type="NCBI Taxonomy" id="5353"/>
    <lineage>
        <taxon>Eukaryota</taxon>
        <taxon>Fungi</taxon>
        <taxon>Dikarya</taxon>
        <taxon>Basidiomycota</taxon>
        <taxon>Agaricomycotina</taxon>
        <taxon>Agaricomycetes</taxon>
        <taxon>Agaricomycetidae</taxon>
        <taxon>Agaricales</taxon>
        <taxon>Marasmiineae</taxon>
        <taxon>Omphalotaceae</taxon>
        <taxon>Lentinula</taxon>
    </lineage>
</organism>
<evidence type="ECO:0000313" key="2">
    <source>
        <dbReference type="EMBL" id="GAW00794.1"/>
    </source>
</evidence>
<sequence length="111" mass="12570">MWTSFCLLKQFVIVYFLPPSPSSSTPKFPVPRQQLYCSGTRNQYQRVTGIKIRLAHGLSFLSGAKLFVTIRLSTDTQCSLLPLTLPLSSHECKLILSMTFTFVILFDSAEY</sequence>
<feature type="chain" id="PRO_5012230674" evidence="1">
    <location>
        <begin position="23"/>
        <end position="111"/>
    </location>
</feature>
<gene>
    <name evidence="2" type="ORF">LENED_002344</name>
</gene>
<reference evidence="2 3" key="1">
    <citation type="submission" date="2016-08" db="EMBL/GenBank/DDBJ databases">
        <authorList>
            <consortium name="Lentinula edodes genome sequencing consortium"/>
            <person name="Sakamoto Y."/>
            <person name="Nakade K."/>
            <person name="Sato S."/>
            <person name="Yoshida Y."/>
            <person name="Miyazaki K."/>
            <person name="Natsume S."/>
            <person name="Konno N."/>
        </authorList>
    </citation>
    <scope>NUCLEOTIDE SEQUENCE [LARGE SCALE GENOMIC DNA]</scope>
    <source>
        <strain evidence="2 3">NBRC 111202</strain>
    </source>
</reference>
<keyword evidence="3" id="KW-1185">Reference proteome</keyword>
<dbReference type="EMBL" id="BDGU01000042">
    <property type="protein sequence ID" value="GAW00794.1"/>
    <property type="molecule type" value="Genomic_DNA"/>
</dbReference>
<comment type="caution">
    <text evidence="2">The sequence shown here is derived from an EMBL/GenBank/DDBJ whole genome shotgun (WGS) entry which is preliminary data.</text>
</comment>
<dbReference type="Proteomes" id="UP000188533">
    <property type="component" value="Unassembled WGS sequence"/>
</dbReference>
<protein>
    <submittedName>
        <fullName evidence="2">Uncharacterized protein</fullName>
    </submittedName>
</protein>
<accession>A0A1Q3E0Z9</accession>